<protein>
    <submittedName>
        <fullName evidence="1">TRIM2_3</fullName>
    </submittedName>
</protein>
<gene>
    <name evidence="1" type="ORF">MEDL_13470</name>
</gene>
<dbReference type="EMBL" id="CAJPWZ010000697">
    <property type="protein sequence ID" value="CAG2198736.1"/>
    <property type="molecule type" value="Genomic_DNA"/>
</dbReference>
<dbReference type="Proteomes" id="UP000683360">
    <property type="component" value="Unassembled WGS sequence"/>
</dbReference>
<sequence length="421" mass="48026">MLIQSKKKMLLCRTACFKSRISVLGNVVELIKQEENKYYKHCNIVKTDLTAHAEFLKSILCDTIDILTSKNLDIIDNIKKKDLKSLSIYLTEIETEQLSLAGLIKITDDLVIKSSDKKFLREFPAIGKHLDKVLKKPVNALESLHNIRYRWGDCNEAKIEQLFGEVTINAIGIGNIIKPEYPFLPIPEIASIANKVFSFELPKTVIDMVPADNDRIWILTKGVLSTYVYDGNLCSSISTPANINRVLKNSQNELLFWTEQCAMKQNITNKEKCFKVPFANGMAGTLIHNENLMVYNTDDNLIYEVDDQDGIHNKIKLEDPENKLPGPNLLYGTHFKMKQTKKKRNFAITWRRQIVVITNENGIVLNVFQREDAEFDALATDNYGNILVADYRNDKIDILSEDGIFQQNLLTKKEMASMVLS</sequence>
<proteinExistence type="predicted"/>
<dbReference type="InterPro" id="IPR015943">
    <property type="entry name" value="WD40/YVTN_repeat-like_dom_sf"/>
</dbReference>
<dbReference type="SUPFAM" id="SSF63829">
    <property type="entry name" value="Calcium-dependent phosphotriesterase"/>
    <property type="match status" value="1"/>
</dbReference>
<keyword evidence="2" id="KW-1185">Reference proteome</keyword>
<reference evidence="1" key="1">
    <citation type="submission" date="2021-03" db="EMBL/GenBank/DDBJ databases">
        <authorList>
            <person name="Bekaert M."/>
        </authorList>
    </citation>
    <scope>NUCLEOTIDE SEQUENCE</scope>
</reference>
<organism evidence="1 2">
    <name type="scientific">Mytilus edulis</name>
    <name type="common">Blue mussel</name>
    <dbReference type="NCBI Taxonomy" id="6550"/>
    <lineage>
        <taxon>Eukaryota</taxon>
        <taxon>Metazoa</taxon>
        <taxon>Spiralia</taxon>
        <taxon>Lophotrochozoa</taxon>
        <taxon>Mollusca</taxon>
        <taxon>Bivalvia</taxon>
        <taxon>Autobranchia</taxon>
        <taxon>Pteriomorphia</taxon>
        <taxon>Mytilida</taxon>
        <taxon>Mytiloidea</taxon>
        <taxon>Mytilidae</taxon>
        <taxon>Mytilinae</taxon>
        <taxon>Mytilus</taxon>
    </lineage>
</organism>
<dbReference type="OrthoDB" id="10350592at2759"/>
<comment type="caution">
    <text evidence="1">The sequence shown here is derived from an EMBL/GenBank/DDBJ whole genome shotgun (WGS) entry which is preliminary data.</text>
</comment>
<name>A0A8S3QQ29_MYTED</name>
<evidence type="ECO:0000313" key="2">
    <source>
        <dbReference type="Proteomes" id="UP000683360"/>
    </source>
</evidence>
<evidence type="ECO:0000313" key="1">
    <source>
        <dbReference type="EMBL" id="CAG2198736.1"/>
    </source>
</evidence>
<dbReference type="AlphaFoldDB" id="A0A8S3QQ29"/>
<dbReference type="Gene3D" id="2.130.10.10">
    <property type="entry name" value="YVTN repeat-like/Quinoprotein amine dehydrogenase"/>
    <property type="match status" value="1"/>
</dbReference>
<accession>A0A8S3QQ29</accession>